<organism evidence="1 2">
    <name type="scientific">Pararhodospirillum oryzae</name>
    <dbReference type="NCBI Taxonomy" id="478448"/>
    <lineage>
        <taxon>Bacteria</taxon>
        <taxon>Pseudomonadati</taxon>
        <taxon>Pseudomonadota</taxon>
        <taxon>Alphaproteobacteria</taxon>
        <taxon>Rhodospirillales</taxon>
        <taxon>Rhodospirillaceae</taxon>
        <taxon>Pararhodospirillum</taxon>
    </lineage>
</organism>
<gene>
    <name evidence="1" type="ORF">ROR02_03940</name>
</gene>
<dbReference type="OrthoDB" id="7363769at2"/>
<dbReference type="EMBL" id="BJZO01000006">
    <property type="protein sequence ID" value="GEO80263.1"/>
    <property type="molecule type" value="Genomic_DNA"/>
</dbReference>
<protein>
    <submittedName>
        <fullName evidence="1">Uncharacterized protein</fullName>
    </submittedName>
</protein>
<dbReference type="AlphaFoldDB" id="A0A512H4A7"/>
<evidence type="ECO:0000313" key="1">
    <source>
        <dbReference type="EMBL" id="GEO80263.1"/>
    </source>
</evidence>
<evidence type="ECO:0000313" key="2">
    <source>
        <dbReference type="Proteomes" id="UP000321567"/>
    </source>
</evidence>
<name>A0A512H4A7_9PROT</name>
<reference evidence="1 2" key="1">
    <citation type="submission" date="2019-07" db="EMBL/GenBank/DDBJ databases">
        <title>Whole genome shotgun sequence of Rhodospirillum oryzae NBRC 107573.</title>
        <authorList>
            <person name="Hosoyama A."/>
            <person name="Uohara A."/>
            <person name="Ohji S."/>
            <person name="Ichikawa N."/>
        </authorList>
    </citation>
    <scope>NUCLEOTIDE SEQUENCE [LARGE SCALE GENOMIC DNA]</scope>
    <source>
        <strain evidence="1 2">NBRC 107573</strain>
    </source>
</reference>
<proteinExistence type="predicted"/>
<sequence length="96" mass="10364">MPIMPTSYHALNLFTLTMETRFGSTWQADMEPSAVAALAEEVARGFGGRRIAQPQDGSSSTVWCFPDDSIVRTSPHGLEMETPADALALHVRVAAS</sequence>
<dbReference type="Proteomes" id="UP000321567">
    <property type="component" value="Unassembled WGS sequence"/>
</dbReference>
<dbReference type="RefSeq" id="WP_147162327.1">
    <property type="nucleotide sequence ID" value="NZ_BJZO01000006.1"/>
</dbReference>
<keyword evidence="2" id="KW-1185">Reference proteome</keyword>
<accession>A0A512H4A7</accession>
<comment type="caution">
    <text evidence="1">The sequence shown here is derived from an EMBL/GenBank/DDBJ whole genome shotgun (WGS) entry which is preliminary data.</text>
</comment>